<dbReference type="EMBL" id="JACRSO010000001">
    <property type="protein sequence ID" value="MBC8528203.1"/>
    <property type="molecule type" value="Genomic_DNA"/>
</dbReference>
<dbReference type="PROSITE" id="PS51118">
    <property type="entry name" value="HTH_HXLR"/>
    <property type="match status" value="1"/>
</dbReference>
<keyword evidence="1" id="KW-0805">Transcription regulation</keyword>
<evidence type="ECO:0000313" key="6">
    <source>
        <dbReference type="Proteomes" id="UP000654279"/>
    </source>
</evidence>
<dbReference type="CDD" id="cd00090">
    <property type="entry name" value="HTH_ARSR"/>
    <property type="match status" value="1"/>
</dbReference>
<protein>
    <submittedName>
        <fullName evidence="5">Helix-turn-helix transcriptional regulator</fullName>
    </submittedName>
</protein>
<dbReference type="PANTHER" id="PTHR33204">
    <property type="entry name" value="TRANSCRIPTIONAL REGULATOR, MARR FAMILY"/>
    <property type="match status" value="1"/>
</dbReference>
<proteinExistence type="predicted"/>
<sequence>MENHDKQDLYLVCPYVTAQKVVAGKWAVVVLHHLSGGTLRFGQLQRLMPGLTQATLTKQLRALESSGLVRRQVYPQVPPRVEYSLTPIGQAFRPVLDSIAQWGEKYIAYMQQR</sequence>
<dbReference type="Pfam" id="PF01638">
    <property type="entry name" value="HxlR"/>
    <property type="match status" value="1"/>
</dbReference>
<keyword evidence="6" id="KW-1185">Reference proteome</keyword>
<dbReference type="SUPFAM" id="SSF46785">
    <property type="entry name" value="Winged helix' DNA-binding domain"/>
    <property type="match status" value="1"/>
</dbReference>
<dbReference type="InterPro" id="IPR036388">
    <property type="entry name" value="WH-like_DNA-bd_sf"/>
</dbReference>
<reference evidence="5" key="1">
    <citation type="submission" date="2020-08" db="EMBL/GenBank/DDBJ databases">
        <title>Genome public.</title>
        <authorList>
            <person name="Liu C."/>
            <person name="Sun Q."/>
        </authorList>
    </citation>
    <scope>NUCLEOTIDE SEQUENCE</scope>
    <source>
        <strain evidence="5">NSJ-44</strain>
    </source>
</reference>
<dbReference type="GO" id="GO:0003677">
    <property type="term" value="F:DNA binding"/>
    <property type="evidence" value="ECO:0007669"/>
    <property type="project" value="UniProtKB-KW"/>
</dbReference>
<evidence type="ECO:0000259" key="4">
    <source>
        <dbReference type="PROSITE" id="PS51118"/>
    </source>
</evidence>
<evidence type="ECO:0000256" key="3">
    <source>
        <dbReference type="ARBA" id="ARBA00023163"/>
    </source>
</evidence>
<dbReference type="AlphaFoldDB" id="A0A926CXY8"/>
<dbReference type="InterPro" id="IPR036390">
    <property type="entry name" value="WH_DNA-bd_sf"/>
</dbReference>
<evidence type="ECO:0000313" key="5">
    <source>
        <dbReference type="EMBL" id="MBC8528203.1"/>
    </source>
</evidence>
<dbReference type="Proteomes" id="UP000654279">
    <property type="component" value="Unassembled WGS sequence"/>
</dbReference>
<gene>
    <name evidence="5" type="ORF">H8699_01955</name>
</gene>
<comment type="caution">
    <text evidence="5">The sequence shown here is derived from an EMBL/GenBank/DDBJ whole genome shotgun (WGS) entry which is preliminary data.</text>
</comment>
<dbReference type="InterPro" id="IPR011991">
    <property type="entry name" value="ArsR-like_HTH"/>
</dbReference>
<dbReference type="RefSeq" id="WP_249284242.1">
    <property type="nucleotide sequence ID" value="NZ_JACRSO010000001.1"/>
</dbReference>
<accession>A0A926CXY8</accession>
<dbReference type="PANTHER" id="PTHR33204:SF29">
    <property type="entry name" value="TRANSCRIPTIONAL REGULATOR"/>
    <property type="match status" value="1"/>
</dbReference>
<organism evidence="5 6">
    <name type="scientific">Luoshenia tenuis</name>
    <dbReference type="NCBI Taxonomy" id="2763654"/>
    <lineage>
        <taxon>Bacteria</taxon>
        <taxon>Bacillati</taxon>
        <taxon>Bacillota</taxon>
        <taxon>Clostridia</taxon>
        <taxon>Christensenellales</taxon>
        <taxon>Christensenellaceae</taxon>
        <taxon>Luoshenia</taxon>
    </lineage>
</organism>
<name>A0A926CXY8_9FIRM</name>
<evidence type="ECO:0000256" key="1">
    <source>
        <dbReference type="ARBA" id="ARBA00023015"/>
    </source>
</evidence>
<keyword evidence="3" id="KW-0804">Transcription</keyword>
<dbReference type="InterPro" id="IPR002577">
    <property type="entry name" value="HTH_HxlR"/>
</dbReference>
<evidence type="ECO:0000256" key="2">
    <source>
        <dbReference type="ARBA" id="ARBA00023125"/>
    </source>
</evidence>
<keyword evidence="2" id="KW-0238">DNA-binding</keyword>
<dbReference type="Gene3D" id="1.10.10.10">
    <property type="entry name" value="Winged helix-like DNA-binding domain superfamily/Winged helix DNA-binding domain"/>
    <property type="match status" value="1"/>
</dbReference>
<feature type="domain" description="HTH hxlR-type" evidence="4">
    <location>
        <begin position="13"/>
        <end position="111"/>
    </location>
</feature>